<gene>
    <name evidence="2" type="ORF">SAMN05216276_1009126</name>
</gene>
<evidence type="ECO:0000256" key="1">
    <source>
        <dbReference type="SAM" id="MobiDB-lite"/>
    </source>
</evidence>
<dbReference type="Proteomes" id="UP000198282">
    <property type="component" value="Unassembled WGS sequence"/>
</dbReference>
<evidence type="ECO:0000313" key="3">
    <source>
        <dbReference type="Proteomes" id="UP000198282"/>
    </source>
</evidence>
<accession>A0A239EFT1</accession>
<sequence>MHLLGDGFVTTPRESGGTEAAVLEDVEDGASGEPVPPWAGGDRRAAGAGRIIESTGTVRA</sequence>
<dbReference type="AlphaFoldDB" id="A0A239EFT1"/>
<dbReference type="EMBL" id="FZOD01000009">
    <property type="protein sequence ID" value="SNS43525.1"/>
    <property type="molecule type" value="Genomic_DNA"/>
</dbReference>
<organism evidence="2 3">
    <name type="scientific">Streptosporangium subroseum</name>
    <dbReference type="NCBI Taxonomy" id="106412"/>
    <lineage>
        <taxon>Bacteria</taxon>
        <taxon>Bacillati</taxon>
        <taxon>Actinomycetota</taxon>
        <taxon>Actinomycetes</taxon>
        <taxon>Streptosporangiales</taxon>
        <taxon>Streptosporangiaceae</taxon>
        <taxon>Streptosporangium</taxon>
    </lineage>
</organism>
<feature type="region of interest" description="Disordered" evidence="1">
    <location>
        <begin position="1"/>
        <end position="60"/>
    </location>
</feature>
<name>A0A239EFT1_9ACTN</name>
<protein>
    <submittedName>
        <fullName evidence="2">Uncharacterized protein</fullName>
    </submittedName>
</protein>
<reference evidence="2 3" key="1">
    <citation type="submission" date="2017-06" db="EMBL/GenBank/DDBJ databases">
        <authorList>
            <person name="Kim H.J."/>
            <person name="Triplett B.A."/>
        </authorList>
    </citation>
    <scope>NUCLEOTIDE SEQUENCE [LARGE SCALE GENOMIC DNA]</scope>
    <source>
        <strain evidence="2 3">CGMCC 4.2132</strain>
    </source>
</reference>
<keyword evidence="3" id="KW-1185">Reference proteome</keyword>
<proteinExistence type="predicted"/>
<evidence type="ECO:0000313" key="2">
    <source>
        <dbReference type="EMBL" id="SNS43525.1"/>
    </source>
</evidence>